<dbReference type="PANTHER" id="PTHR48108:SF26">
    <property type="entry name" value="CBS DOMAIN-CONTAINING PROTEIN DDB_G0289609"/>
    <property type="match status" value="1"/>
</dbReference>
<protein>
    <submittedName>
        <fullName evidence="4">CBS domain pair, putative</fullName>
    </submittedName>
</protein>
<dbReference type="InterPro" id="IPR046342">
    <property type="entry name" value="CBS_dom_sf"/>
</dbReference>
<feature type="domain" description="CBS" evidence="3">
    <location>
        <begin position="86"/>
        <end position="144"/>
    </location>
</feature>
<evidence type="ECO:0000313" key="4">
    <source>
        <dbReference type="EMBL" id="SPQ01882.1"/>
    </source>
</evidence>
<dbReference type="PROSITE" id="PS51371">
    <property type="entry name" value="CBS"/>
    <property type="match status" value="1"/>
</dbReference>
<dbReference type="Gene3D" id="3.10.580.10">
    <property type="entry name" value="CBS-domain"/>
    <property type="match status" value="1"/>
</dbReference>
<evidence type="ECO:0000256" key="2">
    <source>
        <dbReference type="PROSITE-ProRule" id="PRU00703"/>
    </source>
</evidence>
<evidence type="ECO:0000259" key="3">
    <source>
        <dbReference type="PROSITE" id="PS51371"/>
    </source>
</evidence>
<dbReference type="SUPFAM" id="SSF54631">
    <property type="entry name" value="CBS-domain pair"/>
    <property type="match status" value="1"/>
</dbReference>
<dbReference type="Proteomes" id="UP000245125">
    <property type="component" value="Unassembled WGS sequence"/>
</dbReference>
<keyword evidence="5" id="KW-1185">Reference proteome</keyword>
<evidence type="ECO:0000313" key="5">
    <source>
        <dbReference type="Proteomes" id="UP000245125"/>
    </source>
</evidence>
<dbReference type="CDD" id="cd02205">
    <property type="entry name" value="CBS_pair_SF"/>
    <property type="match status" value="1"/>
</dbReference>
<gene>
    <name evidence="4" type="ORF">NBG4_780001</name>
</gene>
<dbReference type="InterPro" id="IPR000644">
    <property type="entry name" value="CBS_dom"/>
</dbReference>
<accession>A0A2U3QKH3</accession>
<proteinExistence type="predicted"/>
<dbReference type="AlphaFoldDB" id="A0A2U3QKH3"/>
<dbReference type="EMBL" id="OUUY01000128">
    <property type="protein sequence ID" value="SPQ01882.1"/>
    <property type="molecule type" value="Genomic_DNA"/>
</dbReference>
<reference evidence="5" key="1">
    <citation type="submission" date="2018-03" db="EMBL/GenBank/DDBJ databases">
        <authorList>
            <person name="Zecchin S."/>
        </authorList>
    </citation>
    <scope>NUCLEOTIDE SEQUENCE [LARGE SCALE GENOMIC DNA]</scope>
</reference>
<sequence>MIRKSLINTEKCVHPKVVLVFDEQYNLIGLVTLKEILQDLEQKLQPAEINNADIGPIDDASLLAFEKSMFSEGAKRLMDKPVSDVMTPIKISLSPEDSVVKAALLMLHYDLMVLPVLENKKKFIGVIRMPEVFDRIFGMVLQAQ</sequence>
<name>A0A2U3QKH3_9BACT</name>
<keyword evidence="2" id="KW-0129">CBS domain</keyword>
<dbReference type="InterPro" id="IPR051462">
    <property type="entry name" value="CBS_domain-containing"/>
</dbReference>
<evidence type="ECO:0000256" key="1">
    <source>
        <dbReference type="ARBA" id="ARBA00022737"/>
    </source>
</evidence>
<dbReference type="Pfam" id="PF00571">
    <property type="entry name" value="CBS"/>
    <property type="match status" value="1"/>
</dbReference>
<organism evidence="4 5">
    <name type="scientific">Candidatus Sulfobium mesophilum</name>
    <dbReference type="NCBI Taxonomy" id="2016548"/>
    <lineage>
        <taxon>Bacteria</taxon>
        <taxon>Pseudomonadati</taxon>
        <taxon>Nitrospirota</taxon>
        <taxon>Nitrospiria</taxon>
        <taxon>Nitrospirales</taxon>
        <taxon>Nitrospiraceae</taxon>
        <taxon>Candidatus Sulfobium</taxon>
    </lineage>
</organism>
<dbReference type="PANTHER" id="PTHR48108">
    <property type="entry name" value="CBS DOMAIN-CONTAINING PROTEIN CBSX2, CHLOROPLASTIC"/>
    <property type="match status" value="1"/>
</dbReference>
<keyword evidence="1" id="KW-0677">Repeat</keyword>